<keyword evidence="1" id="KW-0175">Coiled coil</keyword>
<evidence type="ECO:0000256" key="2">
    <source>
        <dbReference type="SAM" id="Phobius"/>
    </source>
</evidence>
<dbReference type="RefSeq" id="WP_013499011.1">
    <property type="nucleotide sequence ID" value="NC_014833.1"/>
</dbReference>
<accession>E6UE11</accession>
<dbReference type="Proteomes" id="UP000006919">
    <property type="component" value="Chromosome"/>
</dbReference>
<sequence>MKLNYRDRIVLTIVIVVLVWVAGVMLFIKPKIESLQDSQAALDDAKATLADLKERNKADKDLKKRIQDAYLEVNKMTESFYSVQANQHASQEVDNLLETAKIENLDMSVSAYTPYTIQPYEYVSTKAVTEIDTTVQDYINQSEPITPDTADAEAGAKGEAVAAPAIIGSYEVSFSYKGKIDDVEKFCNDLQNSTKAKSMKTMIVKNVDFMFSAETDKDGKTVTEDVVNEKTGDKSTKPKVSDTDVEGNMTLIMMVVEKLPDYNDK</sequence>
<evidence type="ECO:0000313" key="4">
    <source>
        <dbReference type="Proteomes" id="UP000006919"/>
    </source>
</evidence>
<dbReference type="STRING" id="697329.Rumal_2396"/>
<keyword evidence="2" id="KW-0472">Membrane</keyword>
<name>E6UE11_RUMA7</name>
<organism evidence="3 4">
    <name type="scientific">Ruminococcus albus (strain ATCC 27210 / DSM 20455 / JCM 14654 / NCDO 2250 / 7)</name>
    <dbReference type="NCBI Taxonomy" id="697329"/>
    <lineage>
        <taxon>Bacteria</taxon>
        <taxon>Bacillati</taxon>
        <taxon>Bacillota</taxon>
        <taxon>Clostridia</taxon>
        <taxon>Eubacteriales</taxon>
        <taxon>Oscillospiraceae</taxon>
        <taxon>Ruminococcus</taxon>
    </lineage>
</organism>
<dbReference type="KEGG" id="ral:Rumal_2396"/>
<protein>
    <submittedName>
        <fullName evidence="3">Uncharacterized protein</fullName>
    </submittedName>
</protein>
<feature type="coiled-coil region" evidence="1">
    <location>
        <begin position="35"/>
        <end position="69"/>
    </location>
</feature>
<gene>
    <name evidence="3" type="ordered locus">Rumal_2396</name>
</gene>
<proteinExistence type="predicted"/>
<evidence type="ECO:0000256" key="1">
    <source>
        <dbReference type="SAM" id="Coils"/>
    </source>
</evidence>
<keyword evidence="2" id="KW-1133">Transmembrane helix</keyword>
<dbReference type="eggNOG" id="ENOG5030UDA">
    <property type="taxonomic scope" value="Bacteria"/>
</dbReference>
<dbReference type="OrthoDB" id="1819981at2"/>
<dbReference type="AlphaFoldDB" id="E6UE11"/>
<dbReference type="EMBL" id="CP002403">
    <property type="protein sequence ID" value="ADU22876.1"/>
    <property type="molecule type" value="Genomic_DNA"/>
</dbReference>
<keyword evidence="2" id="KW-0812">Transmembrane</keyword>
<reference evidence="3 4" key="1">
    <citation type="journal article" date="2011" name="J. Bacteriol.">
        <title>Complete genome of the cellulolytic ruminal bacterium Ruminococcus albus 7.</title>
        <authorList>
            <person name="Suen G."/>
            <person name="Stevenson D.M."/>
            <person name="Bruce D.C."/>
            <person name="Chertkov O."/>
            <person name="Copeland A."/>
            <person name="Cheng J.F."/>
            <person name="Detter C."/>
            <person name="Detter J.C."/>
            <person name="Goodwin L.A."/>
            <person name="Han C.S."/>
            <person name="Hauser L.J."/>
            <person name="Ivanova N.N."/>
            <person name="Kyrpides N.C."/>
            <person name="Land M.L."/>
            <person name="Lapidus A."/>
            <person name="Lucas S."/>
            <person name="Ovchinnikova G."/>
            <person name="Pitluck S."/>
            <person name="Tapia R."/>
            <person name="Woyke T."/>
            <person name="Boyum J."/>
            <person name="Mead D."/>
            <person name="Weimer P.J."/>
        </authorList>
    </citation>
    <scope>NUCLEOTIDE SEQUENCE [LARGE SCALE GENOMIC DNA]</scope>
    <source>
        <strain evidence="4">ATCC 27210 / DSM 20455 / JCM 14654 / NCDO 2250 / 7</strain>
    </source>
</reference>
<evidence type="ECO:0000313" key="3">
    <source>
        <dbReference type="EMBL" id="ADU22876.1"/>
    </source>
</evidence>
<feature type="transmembrane region" description="Helical" evidence="2">
    <location>
        <begin position="9"/>
        <end position="28"/>
    </location>
</feature>
<dbReference type="HOGENOM" id="CLU_1049250_0_0_9"/>